<dbReference type="EMBL" id="QEKT01000005">
    <property type="protein sequence ID" value="PVY84230.1"/>
    <property type="molecule type" value="Genomic_DNA"/>
</dbReference>
<dbReference type="InterPro" id="IPR003439">
    <property type="entry name" value="ABC_transporter-like_ATP-bd"/>
</dbReference>
<keyword evidence="7" id="KW-1185">Reference proteome</keyword>
<dbReference type="AlphaFoldDB" id="A0A2U1D973"/>
<evidence type="ECO:0000256" key="2">
    <source>
        <dbReference type="ARBA" id="ARBA00022448"/>
    </source>
</evidence>
<dbReference type="RefSeq" id="WP_089938650.1">
    <property type="nucleotide sequence ID" value="NZ_CAKOEW010000012.1"/>
</dbReference>
<dbReference type="Pfam" id="PF00005">
    <property type="entry name" value="ABC_tran"/>
    <property type="match status" value="1"/>
</dbReference>
<evidence type="ECO:0000313" key="6">
    <source>
        <dbReference type="EMBL" id="PVY84230.1"/>
    </source>
</evidence>
<evidence type="ECO:0000256" key="1">
    <source>
        <dbReference type="ARBA" id="ARBA00005417"/>
    </source>
</evidence>
<comment type="similarity">
    <text evidence="1">Belongs to the ABC transporter superfamily.</text>
</comment>
<dbReference type="SMART" id="SM00382">
    <property type="entry name" value="AAA"/>
    <property type="match status" value="1"/>
</dbReference>
<dbReference type="PROSITE" id="PS00211">
    <property type="entry name" value="ABC_TRANSPORTER_1"/>
    <property type="match status" value="1"/>
</dbReference>
<name>A0A2U1D973_9LACO</name>
<evidence type="ECO:0000256" key="3">
    <source>
        <dbReference type="ARBA" id="ARBA00022741"/>
    </source>
</evidence>
<gene>
    <name evidence="6" type="ORF">C7384_105108</name>
</gene>
<evidence type="ECO:0000256" key="4">
    <source>
        <dbReference type="ARBA" id="ARBA00022840"/>
    </source>
</evidence>
<evidence type="ECO:0000313" key="7">
    <source>
        <dbReference type="Proteomes" id="UP000245433"/>
    </source>
</evidence>
<accession>A0A2U1D973</accession>
<reference evidence="6 7" key="1">
    <citation type="submission" date="2018-04" db="EMBL/GenBank/DDBJ databases">
        <title>Genomic Encyclopedia of Type Strains, Phase IV (KMG-IV): sequencing the most valuable type-strain genomes for metagenomic binning, comparative biology and taxonomic classification.</title>
        <authorList>
            <person name="Goeker M."/>
        </authorList>
    </citation>
    <scope>NUCLEOTIDE SEQUENCE [LARGE SCALE GENOMIC DNA]</scope>
    <source>
        <strain evidence="6 7">DSM 28795</strain>
    </source>
</reference>
<sequence length="212" mass="23329">MLEIKGLTKKYGQNVIFKDLDLTVNNGEVLSVIGPSGIGKTTLIKIMTGLETANSGQVFIDGEEFAIGDGRLNAKIGIIFQDFNLFPNYTVLDNITLAPVNVNKLSKKAAKQEAIKLLDTLGMKDKENLYPYQLSGGQKQRVAIARALAMHPNIIAYDEPTSGLDEHSTRQVAAVIKQLKGSGVTQLVITHDQYFAELISDRMFDFAQEVQR</sequence>
<dbReference type="InterPro" id="IPR017871">
    <property type="entry name" value="ABC_transporter-like_CS"/>
</dbReference>
<keyword evidence="2" id="KW-0813">Transport</keyword>
<protein>
    <submittedName>
        <fullName evidence="6">Amino acid ABC transporter ATP-binding protein (PAAT family)</fullName>
    </submittedName>
</protein>
<dbReference type="OrthoDB" id="9804199at2"/>
<dbReference type="PROSITE" id="PS50893">
    <property type="entry name" value="ABC_TRANSPORTER_2"/>
    <property type="match status" value="1"/>
</dbReference>
<dbReference type="GO" id="GO:0016887">
    <property type="term" value="F:ATP hydrolysis activity"/>
    <property type="evidence" value="ECO:0007669"/>
    <property type="project" value="InterPro"/>
</dbReference>
<keyword evidence="4 6" id="KW-0067">ATP-binding</keyword>
<dbReference type="Proteomes" id="UP000245433">
    <property type="component" value="Unassembled WGS sequence"/>
</dbReference>
<dbReference type="Gene3D" id="3.40.50.300">
    <property type="entry name" value="P-loop containing nucleotide triphosphate hydrolases"/>
    <property type="match status" value="1"/>
</dbReference>
<dbReference type="PANTHER" id="PTHR43166:SF4">
    <property type="entry name" value="PHOSPHONATES IMPORT ATP-BINDING PROTEIN PHNC"/>
    <property type="match status" value="1"/>
</dbReference>
<keyword evidence="3" id="KW-0547">Nucleotide-binding</keyword>
<comment type="caution">
    <text evidence="6">The sequence shown here is derived from an EMBL/GenBank/DDBJ whole genome shotgun (WGS) entry which is preliminary data.</text>
</comment>
<evidence type="ECO:0000259" key="5">
    <source>
        <dbReference type="PROSITE" id="PS50893"/>
    </source>
</evidence>
<dbReference type="GO" id="GO:0005524">
    <property type="term" value="F:ATP binding"/>
    <property type="evidence" value="ECO:0007669"/>
    <property type="project" value="UniProtKB-KW"/>
</dbReference>
<proteinExistence type="inferred from homology"/>
<dbReference type="InterPro" id="IPR003593">
    <property type="entry name" value="AAA+_ATPase"/>
</dbReference>
<feature type="domain" description="ABC transporter" evidence="5">
    <location>
        <begin position="2"/>
        <end position="210"/>
    </location>
</feature>
<dbReference type="PANTHER" id="PTHR43166">
    <property type="entry name" value="AMINO ACID IMPORT ATP-BINDING PROTEIN"/>
    <property type="match status" value="1"/>
</dbReference>
<dbReference type="InterPro" id="IPR027417">
    <property type="entry name" value="P-loop_NTPase"/>
</dbReference>
<dbReference type="SUPFAM" id="SSF52540">
    <property type="entry name" value="P-loop containing nucleoside triphosphate hydrolases"/>
    <property type="match status" value="1"/>
</dbReference>
<organism evidence="6 7">
    <name type="scientific">Convivina intestini</name>
    <dbReference type="NCBI Taxonomy" id="1505726"/>
    <lineage>
        <taxon>Bacteria</taxon>
        <taxon>Bacillati</taxon>
        <taxon>Bacillota</taxon>
        <taxon>Bacilli</taxon>
        <taxon>Lactobacillales</taxon>
        <taxon>Lactobacillaceae</taxon>
        <taxon>Convivina</taxon>
    </lineage>
</organism>
<dbReference type="InterPro" id="IPR050086">
    <property type="entry name" value="MetN_ABC_transporter-like"/>
</dbReference>